<keyword evidence="5" id="KW-0067">ATP-binding</keyword>
<dbReference type="GO" id="GO:0016787">
    <property type="term" value="F:hydrolase activity"/>
    <property type="evidence" value="ECO:0007669"/>
    <property type="project" value="UniProtKB-KW"/>
</dbReference>
<evidence type="ECO:0000256" key="2">
    <source>
        <dbReference type="ARBA" id="ARBA00022741"/>
    </source>
</evidence>
<dbReference type="InterPro" id="IPR011545">
    <property type="entry name" value="DEAD/DEAH_box_helicase_dom"/>
</dbReference>
<evidence type="ECO:0000256" key="7">
    <source>
        <dbReference type="SAM" id="MobiDB-lite"/>
    </source>
</evidence>
<protein>
    <recommendedName>
        <fullName evidence="1">RNA helicase</fullName>
        <ecNumber evidence="1">3.6.4.13</ecNumber>
    </recommendedName>
</protein>
<evidence type="ECO:0000256" key="6">
    <source>
        <dbReference type="SAM" id="Coils"/>
    </source>
</evidence>
<dbReference type="PANTHER" id="PTHR47958">
    <property type="entry name" value="ATP-DEPENDENT RNA HELICASE DBP3"/>
    <property type="match status" value="1"/>
</dbReference>
<dbReference type="PROSITE" id="PS51194">
    <property type="entry name" value="HELICASE_CTER"/>
    <property type="match status" value="1"/>
</dbReference>
<dbReference type="InterPro" id="IPR001650">
    <property type="entry name" value="Helicase_C-like"/>
</dbReference>
<comment type="caution">
    <text evidence="10">The sequence shown here is derived from an EMBL/GenBank/DDBJ whole genome shotgun (WGS) entry which is preliminary data.</text>
</comment>
<keyword evidence="4" id="KW-0347">Helicase</keyword>
<evidence type="ECO:0000259" key="8">
    <source>
        <dbReference type="PROSITE" id="PS51192"/>
    </source>
</evidence>
<dbReference type="AlphaFoldDB" id="A0A8J2P601"/>
<dbReference type="SMART" id="SM00487">
    <property type="entry name" value="DEXDc"/>
    <property type="match status" value="1"/>
</dbReference>
<keyword evidence="2" id="KW-0547">Nucleotide-binding</keyword>
<evidence type="ECO:0000256" key="1">
    <source>
        <dbReference type="ARBA" id="ARBA00012552"/>
    </source>
</evidence>
<keyword evidence="6" id="KW-0175">Coiled coil</keyword>
<dbReference type="EC" id="3.6.4.13" evidence="1"/>
<keyword evidence="11" id="KW-1185">Reference proteome</keyword>
<accession>A0A8J2P601</accession>
<dbReference type="Pfam" id="PF00270">
    <property type="entry name" value="DEAD"/>
    <property type="match status" value="1"/>
</dbReference>
<feature type="region of interest" description="Disordered" evidence="7">
    <location>
        <begin position="295"/>
        <end position="318"/>
    </location>
</feature>
<name>A0A8J2P601_9HEXA</name>
<feature type="domain" description="Helicase ATP-binding" evidence="8">
    <location>
        <begin position="372"/>
        <end position="532"/>
    </location>
</feature>
<proteinExistence type="predicted"/>
<dbReference type="Pfam" id="PF00271">
    <property type="entry name" value="Helicase_C"/>
    <property type="match status" value="1"/>
</dbReference>
<dbReference type="InterPro" id="IPR014001">
    <property type="entry name" value="Helicase_ATP-bd"/>
</dbReference>
<dbReference type="Proteomes" id="UP000708208">
    <property type="component" value="Unassembled WGS sequence"/>
</dbReference>
<evidence type="ECO:0000259" key="9">
    <source>
        <dbReference type="PROSITE" id="PS51194"/>
    </source>
</evidence>
<dbReference type="PROSITE" id="PS51192">
    <property type="entry name" value="HELICASE_ATP_BIND_1"/>
    <property type="match status" value="1"/>
</dbReference>
<feature type="coiled-coil region" evidence="6">
    <location>
        <begin position="25"/>
        <end position="76"/>
    </location>
</feature>
<evidence type="ECO:0000256" key="4">
    <source>
        <dbReference type="ARBA" id="ARBA00022806"/>
    </source>
</evidence>
<reference evidence="10" key="1">
    <citation type="submission" date="2021-06" db="EMBL/GenBank/DDBJ databases">
        <authorList>
            <person name="Hodson N. C."/>
            <person name="Mongue J. A."/>
            <person name="Jaron S. K."/>
        </authorList>
    </citation>
    <scope>NUCLEOTIDE SEQUENCE</scope>
</reference>
<evidence type="ECO:0000313" key="11">
    <source>
        <dbReference type="Proteomes" id="UP000708208"/>
    </source>
</evidence>
<feature type="region of interest" description="Disordered" evidence="7">
    <location>
        <begin position="172"/>
        <end position="215"/>
    </location>
</feature>
<organism evidence="10 11">
    <name type="scientific">Allacma fusca</name>
    <dbReference type="NCBI Taxonomy" id="39272"/>
    <lineage>
        <taxon>Eukaryota</taxon>
        <taxon>Metazoa</taxon>
        <taxon>Ecdysozoa</taxon>
        <taxon>Arthropoda</taxon>
        <taxon>Hexapoda</taxon>
        <taxon>Collembola</taxon>
        <taxon>Symphypleona</taxon>
        <taxon>Sminthuridae</taxon>
        <taxon>Allacma</taxon>
    </lineage>
</organism>
<sequence>MMEVRKKMKRGDRATKKIIVVRKILAQLQHLLQIVEKRSTKYEENRNLLEVLLKALEEIKSDLRKEEEKLTTSIELIWSSIEETAFCLKNLEEVSEFDCENADDVYLPCYKRLDGVVRQYHNRKTRKWKKLRTKLEILAREKEENGPYKPGRQWEVIKFHFDSDDDCRIVDDPFADLPEKRRRNGQRKGSTELSSSSKASTSQASQIPTELESSTMSTCLLQDDENFAKYLENEAQLLHEPRSLVMTLKTVSASTNQTAKNSISAPEIPVVQPQPAPVLQELSLNTENEEVVSRQTESFSSQTSISQEPTELSQCSTKSTVETIQPSSIMNLELYTGPACSTFEEMGLAQSLVCGVNLWGILNPYTIQKKGIPACLLGYDMIVHAPSGEGKTSLAAISALNKINSEIKAPQAIFLLPTQELAELTMGAMGDLGTFMDVTGVCCKFPEGVEFCHVFLGTPMSAHNLILNRRLCTEAIKILVIDAADEMPLEASSYIIKVLYNLGGDTQVLLSTRALTQQIACLSLKLRNPVYICCSSPEGPVSTVDMTVCADTEPHEIENEVPKAASIDFNNMNQFYVIVATDELKIRVLAALADTMETEQAIIFCNTAQKADWLARKIRENEKGLEVCSVHGGRQNKDHLITLFQAGVSRVLITTDFITRSNFKLKPIPLVLNYEFPELAENYTKRLMCAGRTKKAPVDCSGENPVLVFSFINPENLPVLESLAKKHDFSVTPMSSQTA</sequence>
<feature type="compositionally biased region" description="Low complexity" evidence="7">
    <location>
        <begin position="191"/>
        <end position="206"/>
    </location>
</feature>
<dbReference type="GO" id="GO:0003724">
    <property type="term" value="F:RNA helicase activity"/>
    <property type="evidence" value="ECO:0007669"/>
    <property type="project" value="UniProtKB-EC"/>
</dbReference>
<evidence type="ECO:0000313" key="10">
    <source>
        <dbReference type="EMBL" id="CAG7727037.1"/>
    </source>
</evidence>
<gene>
    <name evidence="10" type="ORF">AFUS01_LOCUS15907</name>
</gene>
<evidence type="ECO:0000256" key="3">
    <source>
        <dbReference type="ARBA" id="ARBA00022801"/>
    </source>
</evidence>
<dbReference type="GO" id="GO:0005524">
    <property type="term" value="F:ATP binding"/>
    <property type="evidence" value="ECO:0007669"/>
    <property type="project" value="UniProtKB-KW"/>
</dbReference>
<feature type="domain" description="Helicase C-terminal" evidence="9">
    <location>
        <begin position="571"/>
        <end position="739"/>
    </location>
</feature>
<evidence type="ECO:0000256" key="5">
    <source>
        <dbReference type="ARBA" id="ARBA00022840"/>
    </source>
</evidence>
<keyword evidence="3" id="KW-0378">Hydrolase</keyword>
<dbReference type="EMBL" id="CAJVCH010143019">
    <property type="protein sequence ID" value="CAG7727037.1"/>
    <property type="molecule type" value="Genomic_DNA"/>
</dbReference>
<dbReference type="GO" id="GO:0003676">
    <property type="term" value="F:nucleic acid binding"/>
    <property type="evidence" value="ECO:0007669"/>
    <property type="project" value="InterPro"/>
</dbReference>